<comment type="caution">
    <text evidence="1">The sequence shown here is derived from an EMBL/GenBank/DDBJ whole genome shotgun (WGS) entry which is preliminary data.</text>
</comment>
<proteinExistence type="predicted"/>
<protein>
    <submittedName>
        <fullName evidence="1">Uncharacterized protein</fullName>
    </submittedName>
</protein>
<dbReference type="Proteomes" id="UP001163321">
    <property type="component" value="Chromosome 4"/>
</dbReference>
<dbReference type="EMBL" id="CM047583">
    <property type="protein sequence ID" value="KAI9913346.1"/>
    <property type="molecule type" value="Genomic_DNA"/>
</dbReference>
<organism evidence="1 2">
    <name type="scientific">Peronosclerospora sorghi</name>
    <dbReference type="NCBI Taxonomy" id="230839"/>
    <lineage>
        <taxon>Eukaryota</taxon>
        <taxon>Sar</taxon>
        <taxon>Stramenopiles</taxon>
        <taxon>Oomycota</taxon>
        <taxon>Peronosporomycetes</taxon>
        <taxon>Peronosporales</taxon>
        <taxon>Peronosporaceae</taxon>
        <taxon>Peronosclerospora</taxon>
    </lineage>
</organism>
<gene>
    <name evidence="1" type="ORF">PsorP6_006685</name>
</gene>
<reference evidence="1 2" key="1">
    <citation type="journal article" date="2022" name="bioRxiv">
        <title>The genome of the oomycete Peronosclerospora sorghi, a cosmopolitan pathogen of maize and sorghum, is inflated with dispersed pseudogenes.</title>
        <authorList>
            <person name="Fletcher K."/>
            <person name="Martin F."/>
            <person name="Isakeit T."/>
            <person name="Cavanaugh K."/>
            <person name="Magill C."/>
            <person name="Michelmore R."/>
        </authorList>
    </citation>
    <scope>NUCLEOTIDE SEQUENCE [LARGE SCALE GENOMIC DNA]</scope>
    <source>
        <strain evidence="1">P6</strain>
    </source>
</reference>
<evidence type="ECO:0000313" key="2">
    <source>
        <dbReference type="Proteomes" id="UP001163321"/>
    </source>
</evidence>
<sequence>MTDRSRSRGGEALAQALYGHDSLAQLCLKSLDLVQNRIKWKETQILLDALDVNLRLETITMDANDMPTFLDSELAATLSRNRAEFLMHELYVEKERADKLVRRASGCTTEDEDEDMHGTVM</sequence>
<keyword evidence="2" id="KW-1185">Reference proteome</keyword>
<evidence type="ECO:0000313" key="1">
    <source>
        <dbReference type="EMBL" id="KAI9913346.1"/>
    </source>
</evidence>
<name>A0ACC0W4U5_9STRA</name>
<accession>A0ACC0W4U5</accession>